<dbReference type="Pfam" id="PF13545">
    <property type="entry name" value="HTH_Crp_2"/>
    <property type="match status" value="1"/>
</dbReference>
<dbReference type="GO" id="GO:0003700">
    <property type="term" value="F:DNA-binding transcription factor activity"/>
    <property type="evidence" value="ECO:0007669"/>
    <property type="project" value="TreeGrafter"/>
</dbReference>
<keyword evidence="3" id="KW-0804">Transcription</keyword>
<dbReference type="Gene3D" id="1.10.10.10">
    <property type="entry name" value="Winged helix-like DNA-binding domain superfamily/Winged helix DNA-binding domain"/>
    <property type="match status" value="1"/>
</dbReference>
<dbReference type="PANTHER" id="PTHR24567:SF28">
    <property type="entry name" value="LISTERIOLYSIN REGULATORY PROTEIN"/>
    <property type="match status" value="1"/>
</dbReference>
<evidence type="ECO:0000256" key="2">
    <source>
        <dbReference type="ARBA" id="ARBA00023125"/>
    </source>
</evidence>
<dbReference type="SMART" id="SM00100">
    <property type="entry name" value="cNMP"/>
    <property type="match status" value="1"/>
</dbReference>
<dbReference type="CDD" id="cd00038">
    <property type="entry name" value="CAP_ED"/>
    <property type="match status" value="1"/>
</dbReference>
<dbReference type="PANTHER" id="PTHR24567">
    <property type="entry name" value="CRP FAMILY TRANSCRIPTIONAL REGULATORY PROTEIN"/>
    <property type="match status" value="1"/>
</dbReference>
<dbReference type="InterPro" id="IPR014710">
    <property type="entry name" value="RmlC-like_jellyroll"/>
</dbReference>
<dbReference type="SUPFAM" id="SSF51206">
    <property type="entry name" value="cAMP-binding domain-like"/>
    <property type="match status" value="1"/>
</dbReference>
<feature type="domain" description="HTH crp-type" evidence="5">
    <location>
        <begin position="166"/>
        <end position="240"/>
    </location>
</feature>
<dbReference type="GO" id="GO:0003677">
    <property type="term" value="F:DNA binding"/>
    <property type="evidence" value="ECO:0007669"/>
    <property type="project" value="UniProtKB-KW"/>
</dbReference>
<dbReference type="PROSITE" id="PS51063">
    <property type="entry name" value="HTH_CRP_2"/>
    <property type="match status" value="1"/>
</dbReference>
<dbReference type="InterPro" id="IPR000595">
    <property type="entry name" value="cNMP-bd_dom"/>
</dbReference>
<dbReference type="SMART" id="SM00419">
    <property type="entry name" value="HTH_CRP"/>
    <property type="match status" value="1"/>
</dbReference>
<dbReference type="Gene3D" id="2.60.120.10">
    <property type="entry name" value="Jelly Rolls"/>
    <property type="match status" value="1"/>
</dbReference>
<evidence type="ECO:0000256" key="1">
    <source>
        <dbReference type="ARBA" id="ARBA00023015"/>
    </source>
</evidence>
<evidence type="ECO:0000259" key="4">
    <source>
        <dbReference type="PROSITE" id="PS50042"/>
    </source>
</evidence>
<dbReference type="InterPro" id="IPR018490">
    <property type="entry name" value="cNMP-bd_dom_sf"/>
</dbReference>
<dbReference type="AlphaFoldDB" id="A0A6B8W1Y7"/>
<dbReference type="KEGG" id="ccoe:CETAM_10910"/>
<dbReference type="Pfam" id="PF00027">
    <property type="entry name" value="cNMP_binding"/>
    <property type="match status" value="1"/>
</dbReference>
<dbReference type="InterPro" id="IPR012318">
    <property type="entry name" value="HTH_CRP"/>
</dbReference>
<dbReference type="InterPro" id="IPR050397">
    <property type="entry name" value="Env_Response_Regulators"/>
</dbReference>
<gene>
    <name evidence="6" type="primary">fnr</name>
    <name evidence="6" type="ORF">CETAM_10910</name>
</gene>
<dbReference type="EMBL" id="CP046453">
    <property type="protein sequence ID" value="QGU05425.1"/>
    <property type="molecule type" value="Genomic_DNA"/>
</dbReference>
<sequence length="245" mass="26653">MGPMSTNPVRQTCSHPHHCSEDVRLRVMARSPLTRDLSPEQRRELDTHLRALSWAEGDPLMLAGDTPGGVHLIMSGRVRVTRDTIEGDEITVDIAAPGDVLGPLDTVPVPVVDSAWAMETTCALFLRAETLGQVVSEFPPLAMALLRLQQERLAAGRDREVAQTTRTVEQRVAGVLLQLATRLGQVRPDGSVLLQVRLRRDDIAGMASTTVESASRAMAKMKRNGLIDSGREWVVLLDAAGLADL</sequence>
<evidence type="ECO:0000256" key="3">
    <source>
        <dbReference type="ARBA" id="ARBA00023163"/>
    </source>
</evidence>
<protein>
    <submittedName>
        <fullName evidence="6">Fumarate and nitrate reduction regulatory protein</fullName>
    </submittedName>
</protein>
<name>A0A6B8W1Y7_9CORY</name>
<dbReference type="GO" id="GO:0005829">
    <property type="term" value="C:cytosol"/>
    <property type="evidence" value="ECO:0007669"/>
    <property type="project" value="TreeGrafter"/>
</dbReference>
<keyword evidence="7" id="KW-1185">Reference proteome</keyword>
<keyword evidence="2" id="KW-0238">DNA-binding</keyword>
<dbReference type="Proteomes" id="UP000425178">
    <property type="component" value="Chromosome"/>
</dbReference>
<keyword evidence="1" id="KW-0805">Transcription regulation</keyword>
<dbReference type="PROSITE" id="PS50042">
    <property type="entry name" value="CNMP_BINDING_3"/>
    <property type="match status" value="1"/>
</dbReference>
<accession>A0A6B8W1Y7</accession>
<feature type="domain" description="Cyclic nucleotide-binding" evidence="4">
    <location>
        <begin position="33"/>
        <end position="104"/>
    </location>
</feature>
<organism evidence="6 7">
    <name type="scientific">Corynebacterium comes</name>
    <dbReference type="NCBI Taxonomy" id="2675218"/>
    <lineage>
        <taxon>Bacteria</taxon>
        <taxon>Bacillati</taxon>
        <taxon>Actinomycetota</taxon>
        <taxon>Actinomycetes</taxon>
        <taxon>Mycobacteriales</taxon>
        <taxon>Corynebacteriaceae</taxon>
        <taxon>Corynebacterium</taxon>
    </lineage>
</organism>
<proteinExistence type="predicted"/>
<dbReference type="InterPro" id="IPR036390">
    <property type="entry name" value="WH_DNA-bd_sf"/>
</dbReference>
<evidence type="ECO:0000313" key="7">
    <source>
        <dbReference type="Proteomes" id="UP000425178"/>
    </source>
</evidence>
<dbReference type="SUPFAM" id="SSF46785">
    <property type="entry name" value="Winged helix' DNA-binding domain"/>
    <property type="match status" value="1"/>
</dbReference>
<dbReference type="InterPro" id="IPR036388">
    <property type="entry name" value="WH-like_DNA-bd_sf"/>
</dbReference>
<evidence type="ECO:0000259" key="5">
    <source>
        <dbReference type="PROSITE" id="PS51063"/>
    </source>
</evidence>
<evidence type="ECO:0000313" key="6">
    <source>
        <dbReference type="EMBL" id="QGU05425.1"/>
    </source>
</evidence>
<reference evidence="6 7" key="1">
    <citation type="journal article" date="2021" name="Int. J. Syst. Evol. Microbiol.">
        <title>Classification of three corynebacterial strains isolated from a small paddock in North Rhine-Westphalia: proposal of &lt;i&gt;Corynebacterium kalinowskii&lt;/i&gt; sp. nov., &lt;i&gt;Corynebacterium comes&lt;/i&gt; sp. nov. and &lt;i&gt;Corynebacterium occultum&lt;/i&gt; sp. nov.</title>
        <authorList>
            <person name="Schaffert L."/>
            <person name="Ruwe M."/>
            <person name="Milse J."/>
            <person name="Hanuschka K."/>
            <person name="Ortseifen V."/>
            <person name="Droste J."/>
            <person name="Brandt D."/>
            <person name="Schl L."/>
            <person name="Kutter Y."/>
            <person name="Vinke S."/>
            <person name="Vieh P."/>
            <person name="Jacob L."/>
            <person name="L N.C."/>
            <person name="Schulte-Berndt E."/>
            <person name="Hain C."/>
            <person name="Linder M."/>
            <person name="Schmidt P."/>
            <person name="Wollenschl L."/>
            <person name="Luttermann T."/>
            <person name="Thieme E."/>
            <person name="Hassa J."/>
            <person name="Haak M."/>
            <person name="Wittchen M."/>
            <person name="Mentz A."/>
            <person name="Persicke M."/>
            <person name="Busche T."/>
            <person name="R C."/>
        </authorList>
    </citation>
    <scope>NUCLEOTIDE SEQUENCE [LARGE SCALE GENOMIC DNA]</scope>
    <source>
        <strain evidence="6 7">2019</strain>
    </source>
</reference>